<evidence type="ECO:0000256" key="1">
    <source>
        <dbReference type="SAM" id="Phobius"/>
    </source>
</evidence>
<gene>
    <name evidence="2" type="ORF">RDB_LOCUS61962</name>
</gene>
<proteinExistence type="predicted"/>
<keyword evidence="1" id="KW-1133">Transmembrane helix</keyword>
<organism evidence="2 3">
    <name type="scientific">Rhizoctonia solani</name>
    <dbReference type="NCBI Taxonomy" id="456999"/>
    <lineage>
        <taxon>Eukaryota</taxon>
        <taxon>Fungi</taxon>
        <taxon>Dikarya</taxon>
        <taxon>Basidiomycota</taxon>
        <taxon>Agaricomycotina</taxon>
        <taxon>Agaricomycetes</taxon>
        <taxon>Cantharellales</taxon>
        <taxon>Ceratobasidiaceae</taxon>
        <taxon>Rhizoctonia</taxon>
    </lineage>
</organism>
<feature type="transmembrane region" description="Helical" evidence="1">
    <location>
        <begin position="30"/>
        <end position="52"/>
    </location>
</feature>
<reference evidence="2" key="1">
    <citation type="submission" date="2021-01" db="EMBL/GenBank/DDBJ databases">
        <authorList>
            <person name="Kaushik A."/>
        </authorList>
    </citation>
    <scope>NUCLEOTIDE SEQUENCE</scope>
    <source>
        <strain evidence="2">AG2-2IIIB</strain>
    </source>
</reference>
<dbReference type="EMBL" id="CAJMWT010002004">
    <property type="protein sequence ID" value="CAE6429008.1"/>
    <property type="molecule type" value="Genomic_DNA"/>
</dbReference>
<keyword evidence="1" id="KW-0472">Membrane</keyword>
<name>A0A8H3AMC5_9AGAM</name>
<evidence type="ECO:0000313" key="3">
    <source>
        <dbReference type="Proteomes" id="UP000663843"/>
    </source>
</evidence>
<dbReference type="AlphaFoldDB" id="A0A8H3AMC5"/>
<sequence length="114" mass="12876">MYFPSACISPLHVFPSAYISPLHVFPLCMYFSFPFACIQCCICVLEMLTFFYRTRSKRMLYKNIDPPKLEGSSGLRTIFFQHGSWHLAASYCLWYNLLVGVSKTLQGAVDGGGA</sequence>
<comment type="caution">
    <text evidence="2">The sequence shown here is derived from an EMBL/GenBank/DDBJ whole genome shotgun (WGS) entry which is preliminary data.</text>
</comment>
<protein>
    <submittedName>
        <fullName evidence="2">Uncharacterized protein</fullName>
    </submittedName>
</protein>
<dbReference type="Proteomes" id="UP000663843">
    <property type="component" value="Unassembled WGS sequence"/>
</dbReference>
<accession>A0A8H3AMC5</accession>
<evidence type="ECO:0000313" key="2">
    <source>
        <dbReference type="EMBL" id="CAE6429008.1"/>
    </source>
</evidence>
<keyword evidence="1" id="KW-0812">Transmembrane</keyword>